<gene>
    <name evidence="1" type="ORF">CK240_11920</name>
</gene>
<dbReference type="InterPro" id="IPR011747">
    <property type="entry name" value="CHP02241"/>
</dbReference>
<comment type="caution">
    <text evidence="1">The sequence shown here is derived from an EMBL/GenBank/DDBJ whole genome shotgun (WGS) entry which is preliminary data.</text>
</comment>
<accession>A0A2A2GGY9</accession>
<keyword evidence="2" id="KW-1185">Reference proteome</keyword>
<dbReference type="OrthoDB" id="9790161at2"/>
<protein>
    <submittedName>
        <fullName evidence="1">Phage tail protein</fullName>
    </submittedName>
</protein>
<dbReference type="NCBIfam" id="TIGR02241">
    <property type="entry name" value="conserved hypothetical phage tail region protein"/>
    <property type="match status" value="1"/>
</dbReference>
<dbReference type="GO" id="GO:0005198">
    <property type="term" value="F:structural molecule activity"/>
    <property type="evidence" value="ECO:0007669"/>
    <property type="project" value="InterPro"/>
</dbReference>
<name>A0A2A2GGY9_9RHOB</name>
<dbReference type="AlphaFoldDB" id="A0A2A2GGY9"/>
<dbReference type="PANTHER" id="PTHR38009:SF1">
    <property type="entry name" value="CONSERVED HYPOTHETICAL PHAGE TAIL PROTEIN"/>
    <property type="match status" value="1"/>
</dbReference>
<organism evidence="1 2">
    <name type="scientific">Paracoccus salipaludis</name>
    <dbReference type="NCBI Taxonomy" id="2032623"/>
    <lineage>
        <taxon>Bacteria</taxon>
        <taxon>Pseudomonadati</taxon>
        <taxon>Pseudomonadota</taxon>
        <taxon>Alphaproteobacteria</taxon>
        <taxon>Rhodobacterales</taxon>
        <taxon>Paracoccaceae</taxon>
        <taxon>Paracoccus</taxon>
    </lineage>
</organism>
<dbReference type="PANTHER" id="PTHR38009">
    <property type="entry name" value="CONSERVED HYPOTHETICAL PHAGE TAIL PROTEIN"/>
    <property type="match status" value="1"/>
</dbReference>
<dbReference type="Pfam" id="PF06841">
    <property type="entry name" value="Phage_T4_gp19"/>
    <property type="match status" value="1"/>
</dbReference>
<proteinExistence type="predicted"/>
<dbReference type="Proteomes" id="UP000218023">
    <property type="component" value="Unassembled WGS sequence"/>
</dbReference>
<dbReference type="InterPro" id="IPR010667">
    <property type="entry name" value="Phage_T4_Gp19"/>
</dbReference>
<sequence>MPETQTTQTAQAPDPMRNFQFRLEIPGVARGHFTEVSGLGVRVHPIRYREGGIGQIVRTLPGPVDYSEVTLRYGLIRDAELWNWMQGTIQGRVERRNVSIMMLETDGTTESLRWNLFNAWPCEWQGAPLDALGRDVAVELLRLSFDQLERV</sequence>
<evidence type="ECO:0000313" key="1">
    <source>
        <dbReference type="EMBL" id="PAU96781.1"/>
    </source>
</evidence>
<reference evidence="1 2" key="1">
    <citation type="submission" date="2017-09" db="EMBL/GenBank/DDBJ databases">
        <title>Paracoccus alkalisoli sp. nov., isolated from saline alkaline soil.</title>
        <authorList>
            <person name="Dong X."/>
            <person name="Zhang G."/>
        </authorList>
    </citation>
    <scope>NUCLEOTIDE SEQUENCE [LARGE SCALE GENOMIC DNA]</scope>
    <source>
        <strain evidence="1 2">WN007</strain>
    </source>
</reference>
<evidence type="ECO:0000313" key="2">
    <source>
        <dbReference type="Proteomes" id="UP000218023"/>
    </source>
</evidence>
<dbReference type="RefSeq" id="WP_095640571.1">
    <property type="nucleotide sequence ID" value="NZ_NSJZ01000010.1"/>
</dbReference>
<dbReference type="EMBL" id="NSJZ01000010">
    <property type="protein sequence ID" value="PAU96781.1"/>
    <property type="molecule type" value="Genomic_DNA"/>
</dbReference>